<evidence type="ECO:0000256" key="1">
    <source>
        <dbReference type="SAM" id="MobiDB-lite"/>
    </source>
</evidence>
<gene>
    <name evidence="2" type="ORF">IG617_15895</name>
</gene>
<dbReference type="EMBL" id="JACYXJ010000006">
    <property type="protein sequence ID" value="MBD8877777.1"/>
    <property type="molecule type" value="Genomic_DNA"/>
</dbReference>
<feature type="region of interest" description="Disordered" evidence="1">
    <location>
        <begin position="1"/>
        <end position="64"/>
    </location>
</feature>
<evidence type="ECO:0000313" key="2">
    <source>
        <dbReference type="EMBL" id="MBD8877777.1"/>
    </source>
</evidence>
<protein>
    <submittedName>
        <fullName evidence="2">Uncharacterized protein</fullName>
    </submittedName>
</protein>
<reference evidence="2 3" key="1">
    <citation type="submission" date="2020-09" db="EMBL/GenBank/DDBJ databases">
        <title>The genome sequence of type strain Labrenzia polysiphoniae KACC 19711.</title>
        <authorList>
            <person name="Liu Y."/>
        </authorList>
    </citation>
    <scope>NUCLEOTIDE SEQUENCE [LARGE SCALE GENOMIC DNA]</scope>
    <source>
        <strain evidence="2 3">KACC 19711</strain>
    </source>
</reference>
<organism evidence="2 3">
    <name type="scientific">Roseibium polysiphoniae</name>
    <dbReference type="NCBI Taxonomy" id="2571221"/>
    <lineage>
        <taxon>Bacteria</taxon>
        <taxon>Pseudomonadati</taxon>
        <taxon>Pseudomonadota</taxon>
        <taxon>Alphaproteobacteria</taxon>
        <taxon>Hyphomicrobiales</taxon>
        <taxon>Stappiaceae</taxon>
        <taxon>Roseibium</taxon>
    </lineage>
</organism>
<feature type="compositionally biased region" description="Basic residues" evidence="1">
    <location>
        <begin position="45"/>
        <end position="55"/>
    </location>
</feature>
<proteinExistence type="predicted"/>
<evidence type="ECO:0000313" key="3">
    <source>
        <dbReference type="Proteomes" id="UP000615687"/>
    </source>
</evidence>
<name>A0ABR9CFU9_9HYPH</name>
<keyword evidence="3" id="KW-1185">Reference proteome</keyword>
<accession>A0ABR9CFU9</accession>
<comment type="caution">
    <text evidence="2">The sequence shown here is derived from an EMBL/GenBank/DDBJ whole genome shotgun (WGS) entry which is preliminary data.</text>
</comment>
<dbReference type="Proteomes" id="UP000615687">
    <property type="component" value="Unassembled WGS sequence"/>
</dbReference>
<sequence length="64" mass="6738">MTADKSGNADTANPGAETSEGAGKAAPKKPRESKEDRLAQALRANLRRRKSAAKARKSDGSVEE</sequence>
<feature type="compositionally biased region" description="Basic and acidic residues" evidence="1">
    <location>
        <begin position="29"/>
        <end position="38"/>
    </location>
</feature>
<dbReference type="RefSeq" id="WP_192110249.1">
    <property type="nucleotide sequence ID" value="NZ_JACYXJ010000006.1"/>
</dbReference>